<dbReference type="OrthoDB" id="4759758at2"/>
<dbReference type="SUPFAM" id="SSF160631">
    <property type="entry name" value="SMI1/KNR4-like"/>
    <property type="match status" value="1"/>
</dbReference>
<dbReference type="Proteomes" id="UP000198415">
    <property type="component" value="Unassembled WGS sequence"/>
</dbReference>
<evidence type="ECO:0000313" key="2">
    <source>
        <dbReference type="EMBL" id="SNR64833.1"/>
    </source>
</evidence>
<dbReference type="EMBL" id="FZNR01000004">
    <property type="protein sequence ID" value="SNR64833.1"/>
    <property type="molecule type" value="Genomic_DNA"/>
</dbReference>
<evidence type="ECO:0000259" key="1">
    <source>
        <dbReference type="SMART" id="SM00860"/>
    </source>
</evidence>
<dbReference type="RefSeq" id="WP_089293366.1">
    <property type="nucleotide sequence ID" value="NZ_BOMU01000038.1"/>
</dbReference>
<name>A0A238Y2F0_9ACTN</name>
<dbReference type="Pfam" id="PF09346">
    <property type="entry name" value="SMI1_KNR4"/>
    <property type="match status" value="1"/>
</dbReference>
<dbReference type="Gene3D" id="3.40.1580.10">
    <property type="entry name" value="SMI1/KNR4-like"/>
    <property type="match status" value="1"/>
</dbReference>
<reference evidence="2 3" key="1">
    <citation type="submission" date="2017-06" db="EMBL/GenBank/DDBJ databases">
        <authorList>
            <person name="Kim H.J."/>
            <person name="Triplett B.A."/>
        </authorList>
    </citation>
    <scope>NUCLEOTIDE SEQUENCE [LARGE SCALE GENOMIC DNA]</scope>
    <source>
        <strain evidence="2 3">DSM 43151</strain>
    </source>
</reference>
<accession>A0A238Y2F0</accession>
<dbReference type="InterPro" id="IPR018958">
    <property type="entry name" value="Knr4/Smi1-like_dom"/>
</dbReference>
<gene>
    <name evidence="2" type="ORF">SAMN06264365_104172</name>
</gene>
<proteinExistence type="predicted"/>
<dbReference type="InterPro" id="IPR037883">
    <property type="entry name" value="Knr4/Smi1-like_sf"/>
</dbReference>
<evidence type="ECO:0000313" key="3">
    <source>
        <dbReference type="Proteomes" id="UP000198415"/>
    </source>
</evidence>
<protein>
    <submittedName>
        <fullName evidence="2">Cell wall assembly regulator SMI1</fullName>
    </submittedName>
</protein>
<dbReference type="AlphaFoldDB" id="A0A238Y2F0"/>
<keyword evidence="3" id="KW-1185">Reference proteome</keyword>
<dbReference type="SMART" id="SM00860">
    <property type="entry name" value="SMI1_KNR4"/>
    <property type="match status" value="1"/>
</dbReference>
<feature type="domain" description="Knr4/Smi1-like" evidence="1">
    <location>
        <begin position="29"/>
        <end position="158"/>
    </location>
</feature>
<sequence>MTVVTSAWERVERWMGRNAPMSAAKLAGPATTEAIAAAQGRTGLTFPEELVESLLRHNGLTEWASLLPEADPQSLDEIVEWYEIRMDIAPDVDGFDTHSPNDEPWWHELWVPFGAFASNLQVIDLRPGPERGRLGLAPNSDGGDFSNAYPSLGGYLTLVAEALETGGRVGCWHPYLTVTGEIWWGQAGETELAGQPLHPVPGGR</sequence>
<organism evidence="2 3">
    <name type="scientific">Actinoplanes regularis</name>
    <dbReference type="NCBI Taxonomy" id="52697"/>
    <lineage>
        <taxon>Bacteria</taxon>
        <taxon>Bacillati</taxon>
        <taxon>Actinomycetota</taxon>
        <taxon>Actinomycetes</taxon>
        <taxon>Micromonosporales</taxon>
        <taxon>Micromonosporaceae</taxon>
        <taxon>Actinoplanes</taxon>
    </lineage>
</organism>